<evidence type="ECO:0000256" key="2">
    <source>
        <dbReference type="ARBA" id="ARBA00022679"/>
    </source>
</evidence>
<evidence type="ECO:0000259" key="4">
    <source>
        <dbReference type="Pfam" id="PF08241"/>
    </source>
</evidence>
<accession>A0A1G7MB30</accession>
<dbReference type="Gene3D" id="3.40.50.150">
    <property type="entry name" value="Vaccinia Virus protein VP39"/>
    <property type="match status" value="1"/>
</dbReference>
<dbReference type="PANTHER" id="PTHR43464">
    <property type="entry name" value="METHYLTRANSFERASE"/>
    <property type="match status" value="1"/>
</dbReference>
<proteinExistence type="predicted"/>
<dbReference type="InterPro" id="IPR029063">
    <property type="entry name" value="SAM-dependent_MTases_sf"/>
</dbReference>
<dbReference type="GO" id="GO:0008757">
    <property type="term" value="F:S-adenosylmethionine-dependent methyltransferase activity"/>
    <property type="evidence" value="ECO:0007669"/>
    <property type="project" value="InterPro"/>
</dbReference>
<organism evidence="5 6">
    <name type="scientific">Bradyrhizobium brasilense</name>
    <dbReference type="NCBI Taxonomy" id="1419277"/>
    <lineage>
        <taxon>Bacteria</taxon>
        <taxon>Pseudomonadati</taxon>
        <taxon>Pseudomonadota</taxon>
        <taxon>Alphaproteobacteria</taxon>
        <taxon>Hyphomicrobiales</taxon>
        <taxon>Nitrobacteraceae</taxon>
        <taxon>Bradyrhizobium</taxon>
    </lineage>
</organism>
<evidence type="ECO:0000313" key="6">
    <source>
        <dbReference type="Proteomes" id="UP000199245"/>
    </source>
</evidence>
<dbReference type="Pfam" id="PF08241">
    <property type="entry name" value="Methyltransf_11"/>
    <property type="match status" value="1"/>
</dbReference>
<name>A0A1G7MB30_9BRAD</name>
<keyword evidence="1 5" id="KW-0489">Methyltransferase</keyword>
<evidence type="ECO:0000313" key="5">
    <source>
        <dbReference type="EMBL" id="SDF58962.1"/>
    </source>
</evidence>
<sequence>MSSEKAFATWEEAVVWLRSQPDQRQLVLDAFYDDPLVGAAERYFQSSEWQAITALLAGRCGTALDVGAGRGIASYALARSGFAVRALEPDPSAIVGASAIRDLARQTQLPIRVVEEFSERLPFADATFDLVFARAVLHHTRDLEGACREMFRVLRPGGMLIAAREHVISKEADLPQFLAQHPLHHLYGGEHAFPLDRYTGALTAAGFSVIDTLAPLQSPINLFPYTLETLKSAIVTRLTQKVPVAPLWRTAFASRLVFGSLLSMAERFDNRPGRLYSFVCHKA</sequence>
<keyword evidence="2 5" id="KW-0808">Transferase</keyword>
<dbReference type="EMBL" id="FMZW01000062">
    <property type="protein sequence ID" value="SDF58962.1"/>
    <property type="molecule type" value="Genomic_DNA"/>
</dbReference>
<dbReference type="AlphaFoldDB" id="A0A1G7MB30"/>
<keyword evidence="3" id="KW-0949">S-adenosyl-L-methionine</keyword>
<dbReference type="PANTHER" id="PTHR43464:SF19">
    <property type="entry name" value="UBIQUINONE BIOSYNTHESIS O-METHYLTRANSFERASE, MITOCHONDRIAL"/>
    <property type="match status" value="1"/>
</dbReference>
<gene>
    <name evidence="5" type="ORF">SAMN05216337_106225</name>
</gene>
<evidence type="ECO:0000256" key="3">
    <source>
        <dbReference type="ARBA" id="ARBA00022691"/>
    </source>
</evidence>
<dbReference type="SUPFAM" id="SSF53335">
    <property type="entry name" value="S-adenosyl-L-methionine-dependent methyltransferases"/>
    <property type="match status" value="1"/>
</dbReference>
<evidence type="ECO:0000256" key="1">
    <source>
        <dbReference type="ARBA" id="ARBA00022603"/>
    </source>
</evidence>
<reference evidence="5 6" key="1">
    <citation type="submission" date="2016-10" db="EMBL/GenBank/DDBJ databases">
        <authorList>
            <person name="de Groot N.N."/>
        </authorList>
    </citation>
    <scope>NUCLEOTIDE SEQUENCE [LARGE SCALE GENOMIC DNA]</scope>
    <source>
        <strain evidence="5 6">R5</strain>
    </source>
</reference>
<dbReference type="InterPro" id="IPR013216">
    <property type="entry name" value="Methyltransf_11"/>
</dbReference>
<protein>
    <submittedName>
        <fullName evidence="5">Methyltransferase domain-containing protein</fullName>
    </submittedName>
</protein>
<dbReference type="Proteomes" id="UP000199245">
    <property type="component" value="Unassembled WGS sequence"/>
</dbReference>
<dbReference type="RefSeq" id="WP_092089906.1">
    <property type="nucleotide sequence ID" value="NZ_FMZW01000062.1"/>
</dbReference>
<feature type="domain" description="Methyltransferase type 11" evidence="4">
    <location>
        <begin position="64"/>
        <end position="161"/>
    </location>
</feature>
<dbReference type="CDD" id="cd02440">
    <property type="entry name" value="AdoMet_MTases"/>
    <property type="match status" value="1"/>
</dbReference>
<dbReference type="GO" id="GO:0032259">
    <property type="term" value="P:methylation"/>
    <property type="evidence" value="ECO:0007669"/>
    <property type="project" value="UniProtKB-KW"/>
</dbReference>